<dbReference type="EMBL" id="BDRX01000002">
    <property type="protein sequence ID" value="GBF87874.1"/>
    <property type="molecule type" value="Genomic_DNA"/>
</dbReference>
<feature type="transmembrane region" description="Helical" evidence="2">
    <location>
        <begin position="103"/>
        <end position="126"/>
    </location>
</feature>
<keyword evidence="4" id="KW-1185">Reference proteome</keyword>
<sequence>MPCCAAAGGAEARPGRPPGHVQDSGRDAGAGRGRRLAAVVAAAPPSLRALLPGGRRSTTRRGAQPLEHLRLPAPAPAPQRPRRAVAARAGSVDELPPWTLDQIAGLVFGGVLLAFLLSAPAVDAWFARRQRQQLGLCERCGGVNDAATCREGACPLRGAAAAAAAAAGPAAQQQQQQQQQQQGGQGQGGSSGGSSSG</sequence>
<feature type="compositionally biased region" description="Low complexity" evidence="1">
    <location>
        <begin position="1"/>
        <end position="12"/>
    </location>
</feature>
<keyword evidence="2" id="KW-0812">Transmembrane</keyword>
<feature type="region of interest" description="Disordered" evidence="1">
    <location>
        <begin position="165"/>
        <end position="197"/>
    </location>
</feature>
<reference evidence="3 4" key="1">
    <citation type="journal article" date="2018" name="Sci. Rep.">
        <title>Raphidocelis subcapitata (=Pseudokirchneriella subcapitata) provides an insight into genome evolution and environmental adaptations in the Sphaeropleales.</title>
        <authorList>
            <person name="Suzuki S."/>
            <person name="Yamaguchi H."/>
            <person name="Nakajima N."/>
            <person name="Kawachi M."/>
        </authorList>
    </citation>
    <scope>NUCLEOTIDE SEQUENCE [LARGE SCALE GENOMIC DNA]</scope>
    <source>
        <strain evidence="3 4">NIES-35</strain>
    </source>
</reference>
<dbReference type="Proteomes" id="UP000247498">
    <property type="component" value="Unassembled WGS sequence"/>
</dbReference>
<accession>A0A2V0NKL2</accession>
<keyword evidence="2" id="KW-0472">Membrane</keyword>
<evidence type="ECO:0000313" key="4">
    <source>
        <dbReference type="Proteomes" id="UP000247498"/>
    </source>
</evidence>
<dbReference type="AlphaFoldDB" id="A0A2V0NKL2"/>
<evidence type="ECO:0000256" key="2">
    <source>
        <dbReference type="SAM" id="Phobius"/>
    </source>
</evidence>
<feature type="region of interest" description="Disordered" evidence="1">
    <location>
        <begin position="51"/>
        <end position="83"/>
    </location>
</feature>
<organism evidence="3 4">
    <name type="scientific">Raphidocelis subcapitata</name>
    <dbReference type="NCBI Taxonomy" id="307507"/>
    <lineage>
        <taxon>Eukaryota</taxon>
        <taxon>Viridiplantae</taxon>
        <taxon>Chlorophyta</taxon>
        <taxon>core chlorophytes</taxon>
        <taxon>Chlorophyceae</taxon>
        <taxon>CS clade</taxon>
        <taxon>Sphaeropleales</taxon>
        <taxon>Selenastraceae</taxon>
        <taxon>Raphidocelis</taxon>
    </lineage>
</organism>
<feature type="region of interest" description="Disordered" evidence="1">
    <location>
        <begin position="1"/>
        <end position="35"/>
    </location>
</feature>
<evidence type="ECO:0000313" key="3">
    <source>
        <dbReference type="EMBL" id="GBF87874.1"/>
    </source>
</evidence>
<evidence type="ECO:0000256" key="1">
    <source>
        <dbReference type="SAM" id="MobiDB-lite"/>
    </source>
</evidence>
<feature type="compositionally biased region" description="Gly residues" evidence="1">
    <location>
        <begin position="183"/>
        <end position="197"/>
    </location>
</feature>
<proteinExistence type="predicted"/>
<gene>
    <name evidence="3" type="ORF">Rsub_00586</name>
</gene>
<dbReference type="InParanoid" id="A0A2V0NKL2"/>
<feature type="compositionally biased region" description="Low complexity" evidence="1">
    <location>
        <begin position="165"/>
        <end position="182"/>
    </location>
</feature>
<protein>
    <submittedName>
        <fullName evidence="3">Uncharacterized protein</fullName>
    </submittedName>
</protein>
<keyword evidence="2" id="KW-1133">Transmembrane helix</keyword>
<comment type="caution">
    <text evidence="3">The sequence shown here is derived from an EMBL/GenBank/DDBJ whole genome shotgun (WGS) entry which is preliminary data.</text>
</comment>
<dbReference type="OrthoDB" id="566409at2759"/>
<name>A0A2V0NKL2_9CHLO</name>